<sequence>MNTETITATAELITATAAAATALSPYASQLITLLVKAIKALHSKTTKPRARHRQGKGHGRHTK</sequence>
<comment type="caution">
    <text evidence="2">The sequence shown here is derived from an EMBL/GenBank/DDBJ whole genome shotgun (WGS) entry which is preliminary data.</text>
</comment>
<evidence type="ECO:0000313" key="3">
    <source>
        <dbReference type="Proteomes" id="UP000237061"/>
    </source>
</evidence>
<accession>A0A2S3ZUM6</accession>
<gene>
    <name evidence="2" type="ORF">CVS27_15680</name>
</gene>
<name>A0A2S3ZUM6_ARTGL</name>
<dbReference type="EMBL" id="PPXC01000013">
    <property type="protein sequence ID" value="POH72557.1"/>
    <property type="molecule type" value="Genomic_DNA"/>
</dbReference>
<organism evidence="2 3">
    <name type="scientific">Arthrobacter glacialis</name>
    <dbReference type="NCBI Taxonomy" id="1664"/>
    <lineage>
        <taxon>Bacteria</taxon>
        <taxon>Bacillati</taxon>
        <taxon>Actinomycetota</taxon>
        <taxon>Actinomycetes</taxon>
        <taxon>Micrococcales</taxon>
        <taxon>Micrococcaceae</taxon>
        <taxon>Arthrobacter</taxon>
    </lineage>
</organism>
<proteinExistence type="predicted"/>
<dbReference type="RefSeq" id="WP_103466780.1">
    <property type="nucleotide sequence ID" value="NZ_PPXC01000013.1"/>
</dbReference>
<dbReference type="AlphaFoldDB" id="A0A2S3ZUM6"/>
<reference evidence="2 3" key="1">
    <citation type="submission" date="2018-01" db="EMBL/GenBank/DDBJ databases">
        <title>Arthrobacter sp. nov., from glaciers in China.</title>
        <authorList>
            <person name="Liu Q."/>
            <person name="Xin Y.-H."/>
        </authorList>
    </citation>
    <scope>NUCLEOTIDE SEQUENCE [LARGE SCALE GENOMIC DNA]</scope>
    <source>
        <strain evidence="2 3">HLT2-12-2</strain>
    </source>
</reference>
<protein>
    <submittedName>
        <fullName evidence="2">Uncharacterized protein</fullName>
    </submittedName>
</protein>
<dbReference type="Proteomes" id="UP000237061">
    <property type="component" value="Unassembled WGS sequence"/>
</dbReference>
<evidence type="ECO:0000256" key="1">
    <source>
        <dbReference type="SAM" id="MobiDB-lite"/>
    </source>
</evidence>
<evidence type="ECO:0000313" key="2">
    <source>
        <dbReference type="EMBL" id="POH72557.1"/>
    </source>
</evidence>
<keyword evidence="3" id="KW-1185">Reference proteome</keyword>
<feature type="region of interest" description="Disordered" evidence="1">
    <location>
        <begin position="42"/>
        <end position="63"/>
    </location>
</feature>